<dbReference type="PROSITE" id="PS51318">
    <property type="entry name" value="TAT"/>
    <property type="match status" value="1"/>
</dbReference>
<dbReference type="RefSeq" id="WP_145933514.1">
    <property type="nucleotide sequence ID" value="NZ_BNAV01000001.1"/>
</dbReference>
<evidence type="ECO:0000259" key="2">
    <source>
        <dbReference type="Pfam" id="PF00775"/>
    </source>
</evidence>
<accession>A0A8H9M8J3</accession>
<evidence type="ECO:0000313" key="4">
    <source>
        <dbReference type="Proteomes" id="UP000658656"/>
    </source>
</evidence>
<dbReference type="PANTHER" id="PTHR34315">
    <property type="match status" value="1"/>
</dbReference>
<comment type="caution">
    <text evidence="3">The sequence shown here is derived from an EMBL/GenBank/DDBJ whole genome shotgun (WGS) entry which is preliminary data.</text>
</comment>
<protein>
    <recommendedName>
        <fullName evidence="2">Intradiol ring-cleavage dioxygenases domain-containing protein</fullName>
    </recommendedName>
</protein>
<dbReference type="EMBL" id="BNAV01000001">
    <property type="protein sequence ID" value="GHF35064.1"/>
    <property type="molecule type" value="Genomic_DNA"/>
</dbReference>
<dbReference type="GO" id="GO:0008199">
    <property type="term" value="F:ferric iron binding"/>
    <property type="evidence" value="ECO:0007669"/>
    <property type="project" value="InterPro"/>
</dbReference>
<dbReference type="Pfam" id="PF00775">
    <property type="entry name" value="Dioxygenase_C"/>
    <property type="match status" value="1"/>
</dbReference>
<dbReference type="SUPFAM" id="SSF49482">
    <property type="entry name" value="Aromatic compound dioxygenase"/>
    <property type="match status" value="1"/>
</dbReference>
<name>A0A8H9M8J3_9PSEU</name>
<dbReference type="GO" id="GO:0016702">
    <property type="term" value="F:oxidoreductase activity, acting on single donors with incorporation of molecular oxygen, incorporation of two atoms of oxygen"/>
    <property type="evidence" value="ECO:0007669"/>
    <property type="project" value="InterPro"/>
</dbReference>
<evidence type="ECO:0000256" key="1">
    <source>
        <dbReference type="SAM" id="MobiDB-lite"/>
    </source>
</evidence>
<organism evidence="3 4">
    <name type="scientific">Amycolatopsis bartoniae</name>
    <dbReference type="NCBI Taxonomy" id="941986"/>
    <lineage>
        <taxon>Bacteria</taxon>
        <taxon>Bacillati</taxon>
        <taxon>Actinomycetota</taxon>
        <taxon>Actinomycetes</taxon>
        <taxon>Pseudonocardiales</taxon>
        <taxon>Pseudonocardiaceae</taxon>
        <taxon>Amycolatopsis</taxon>
    </lineage>
</organism>
<dbReference type="InterPro" id="IPR015889">
    <property type="entry name" value="Intradiol_dOase_core"/>
</dbReference>
<dbReference type="OrthoDB" id="9800887at2"/>
<keyword evidence="4" id="KW-1185">Reference proteome</keyword>
<sequence length="268" mass="28618">MHDDDRPVGSVVSRRRALAILGGTGAVLTLTGAGIAQGSTPAEAGRTVDCVAKPEAIEGPYFVDEMLNRSDIRSDPSDGSVVEGIPLRLDLQVLQVNGRCAPLRGAQVDIWQCDARGIYSDMAVENTTGKKYLRGYQLTNGAGNVRFTTILPGWYTGRTVHIHIKIRTTGTDGNPYEFTSQLYFTEEFKATYLNTAPYIDEGAPDTTNDTDFIYAEGGDQMVLRPRRLGHGYSANFAIGLDLSDTAVGADDSDTSGGLPPGGTPPPAS</sequence>
<gene>
    <name evidence="3" type="ORF">GCM10017566_04720</name>
</gene>
<dbReference type="PANTHER" id="PTHR34315:SF1">
    <property type="entry name" value="INTRADIOL RING-CLEAVAGE DIOXYGENASES DOMAIN-CONTAINING PROTEIN-RELATED"/>
    <property type="match status" value="1"/>
</dbReference>
<feature type="region of interest" description="Disordered" evidence="1">
    <location>
        <begin position="247"/>
        <end position="268"/>
    </location>
</feature>
<proteinExistence type="predicted"/>
<dbReference type="InterPro" id="IPR006311">
    <property type="entry name" value="TAT_signal"/>
</dbReference>
<dbReference type="Proteomes" id="UP000658656">
    <property type="component" value="Unassembled WGS sequence"/>
</dbReference>
<dbReference type="AlphaFoldDB" id="A0A8H9M8J3"/>
<dbReference type="Gene3D" id="2.60.130.10">
    <property type="entry name" value="Aromatic compound dioxygenase"/>
    <property type="match status" value="1"/>
</dbReference>
<reference evidence="3" key="1">
    <citation type="journal article" date="2014" name="Int. J. Syst. Evol. Microbiol.">
        <title>Complete genome sequence of Corynebacterium casei LMG S-19264T (=DSM 44701T), isolated from a smear-ripened cheese.</title>
        <authorList>
            <consortium name="US DOE Joint Genome Institute (JGI-PGF)"/>
            <person name="Walter F."/>
            <person name="Albersmeier A."/>
            <person name="Kalinowski J."/>
            <person name="Ruckert C."/>
        </authorList>
    </citation>
    <scope>NUCLEOTIDE SEQUENCE</scope>
    <source>
        <strain evidence="3">CGMCC 4.7679</strain>
    </source>
</reference>
<reference evidence="3" key="2">
    <citation type="submission" date="2020-09" db="EMBL/GenBank/DDBJ databases">
        <authorList>
            <person name="Sun Q."/>
            <person name="Zhou Y."/>
        </authorList>
    </citation>
    <scope>NUCLEOTIDE SEQUENCE</scope>
    <source>
        <strain evidence="3">CGMCC 4.7679</strain>
    </source>
</reference>
<feature type="domain" description="Intradiol ring-cleavage dioxygenases" evidence="2">
    <location>
        <begin position="57"/>
        <end position="159"/>
    </location>
</feature>
<evidence type="ECO:0000313" key="3">
    <source>
        <dbReference type="EMBL" id="GHF35064.1"/>
    </source>
</evidence>
<dbReference type="InterPro" id="IPR000627">
    <property type="entry name" value="Intradiol_dOase_C"/>
</dbReference>